<name>A0A2X0ICY4_9ACTN</name>
<dbReference type="Pfam" id="PF03704">
    <property type="entry name" value="BTAD"/>
    <property type="match status" value="1"/>
</dbReference>
<dbReference type="SUPFAM" id="SSF48452">
    <property type="entry name" value="TPR-like"/>
    <property type="match status" value="1"/>
</dbReference>
<dbReference type="InterPro" id="IPR052196">
    <property type="entry name" value="Bact_Kbp"/>
</dbReference>
<dbReference type="RefSeq" id="WP_111507098.1">
    <property type="nucleotide sequence ID" value="NZ_QKYN01000171.1"/>
</dbReference>
<dbReference type="SMART" id="SM01043">
    <property type="entry name" value="BTAD"/>
    <property type="match status" value="1"/>
</dbReference>
<feature type="transmembrane region" description="Helical" evidence="4">
    <location>
        <begin position="97"/>
        <end position="116"/>
    </location>
</feature>
<dbReference type="Gene3D" id="1.25.40.10">
    <property type="entry name" value="Tetratricopeptide repeat domain"/>
    <property type="match status" value="1"/>
</dbReference>
<dbReference type="EMBL" id="QKYN01000171">
    <property type="protein sequence ID" value="RAG81241.1"/>
    <property type="molecule type" value="Genomic_DNA"/>
</dbReference>
<dbReference type="GO" id="GO:0000160">
    <property type="term" value="P:phosphorelay signal transduction system"/>
    <property type="evidence" value="ECO:0007669"/>
    <property type="project" value="UniProtKB-KW"/>
</dbReference>
<feature type="compositionally biased region" description="Low complexity" evidence="3">
    <location>
        <begin position="354"/>
        <end position="432"/>
    </location>
</feature>
<keyword evidence="1" id="KW-0902">Two-component regulatory system</keyword>
<feature type="region of interest" description="Disordered" evidence="3">
    <location>
        <begin position="244"/>
        <end position="272"/>
    </location>
</feature>
<evidence type="ECO:0000313" key="7">
    <source>
        <dbReference type="Proteomes" id="UP000248889"/>
    </source>
</evidence>
<dbReference type="PANTHER" id="PTHR34700:SF4">
    <property type="entry name" value="PHAGE-LIKE ELEMENT PBSX PROTEIN XKDP"/>
    <property type="match status" value="1"/>
</dbReference>
<keyword evidence="2" id="KW-0175">Coiled coil</keyword>
<dbReference type="OrthoDB" id="8444614at2"/>
<keyword evidence="4" id="KW-1133">Transmembrane helix</keyword>
<keyword evidence="4" id="KW-0472">Membrane</keyword>
<organism evidence="6 7">
    <name type="scientific">Streptacidiphilus pinicola</name>
    <dbReference type="NCBI Taxonomy" id="2219663"/>
    <lineage>
        <taxon>Bacteria</taxon>
        <taxon>Bacillati</taxon>
        <taxon>Actinomycetota</taxon>
        <taxon>Actinomycetes</taxon>
        <taxon>Kitasatosporales</taxon>
        <taxon>Streptomycetaceae</taxon>
        <taxon>Streptacidiphilus</taxon>
    </lineage>
</organism>
<evidence type="ECO:0000256" key="1">
    <source>
        <dbReference type="ARBA" id="ARBA00023012"/>
    </source>
</evidence>
<dbReference type="InterPro" id="IPR011990">
    <property type="entry name" value="TPR-like_helical_dom_sf"/>
</dbReference>
<feature type="region of interest" description="Disordered" evidence="3">
    <location>
        <begin position="316"/>
        <end position="433"/>
    </location>
</feature>
<evidence type="ECO:0000313" key="6">
    <source>
        <dbReference type="EMBL" id="RAG81241.1"/>
    </source>
</evidence>
<keyword evidence="7" id="KW-1185">Reference proteome</keyword>
<dbReference type="InterPro" id="IPR018392">
    <property type="entry name" value="LysM"/>
</dbReference>
<feature type="compositionally biased region" description="Polar residues" evidence="3">
    <location>
        <begin position="822"/>
        <end position="834"/>
    </location>
</feature>
<dbReference type="PROSITE" id="PS51782">
    <property type="entry name" value="LYSM"/>
    <property type="match status" value="1"/>
</dbReference>
<evidence type="ECO:0000256" key="3">
    <source>
        <dbReference type="SAM" id="MobiDB-lite"/>
    </source>
</evidence>
<dbReference type="PANTHER" id="PTHR34700">
    <property type="entry name" value="POTASSIUM BINDING PROTEIN KBP"/>
    <property type="match status" value="1"/>
</dbReference>
<dbReference type="Pfam" id="PF01476">
    <property type="entry name" value="LysM"/>
    <property type="match status" value="1"/>
</dbReference>
<feature type="compositionally biased region" description="Low complexity" evidence="3">
    <location>
        <begin position="322"/>
        <end position="341"/>
    </location>
</feature>
<evidence type="ECO:0000256" key="4">
    <source>
        <dbReference type="SAM" id="Phobius"/>
    </source>
</evidence>
<protein>
    <recommendedName>
        <fullName evidence="5">LysM domain-containing protein</fullName>
    </recommendedName>
</protein>
<sequence length="1125" mass="117747">MMNSGPLPRLLKGLGALVALAVLEAGVPFALLTWGKGPTQAPSWQQTTDALSGPDNGSLFLGALTILGWLAWLLFTLQVLLELIAVARHRAAPRLPVIGAGQHLAATLVTAIVLLLPTAGTALAQAAPASAATLHLPHHQAPNPQQVAAAVTTSAEASWKGPVHQVTSSDETLWGLAEHYLGDGSRWKDIADLNEDVTQADGETLTASTLHLLPGWTLRLPAQAAHHSAPAARHAAPTIKEHHRPTAVEQHAHDERESTRRETAHIVQPGETLSDIAEDDLGNANDYPAIYTASHAIKQPGGGHLTDPNLILPGWRLNIPQPSTAPTNPVTAPTSPSAPAPHGEGSPGGRDGSHSPSTTPTTAPTAPTPVSSQTPAPATSPAAGPLGVPSSATPTSNTPSPSTTASTAPTRAPTPSASPAAPSPVATAPAASDGTQTASELRIGAAIAALLAAGLLGGYGIKRALQQRSRRPGETIAVPAETSSLEQVLANQADPATAELLDLALRTMATHLPEGEPLPQLEAARIERTRIQLRADGPVIAPFAQGEDGWWSLDPAAELLDPAAAAEVAAPYPMLATLGKEPDGTLVLVDLAAARTLLLDGTEQQVREVARGLALDAATSPWGQELQVLSAGLIEAGLPQMMATGRIRRLDRIGHAVTDLADLLLTAHQDPDAAMPWMLVASDHIDEDAAWELAGLISRSPHAPVALALPREGLDALFPDALRLDCATTEPQQLAFAVAPVQLQRVTEAEYQLLTDDLRTTELPANTATGSWTHVPDDTRTLPQPPTGQPAVTDEAPSPDAGPAEADGASGEAVSPFLALSGQRTNSPARTTSAPLVPLAPAPFGTPTLPTAVPAATETAEDAQPGPVDVPSPLAPVAEPADVHAPEIRLLGPIDVTGLGSSGRGRRLAEVAAYLYLRPGRTRDDLATAMNPITPWTEKSVKQRLHDLRNLLENTPDGTPRLSRNARHGVLPTLTGVRCDWTRFQKLAERGLLAGPAGVDDLEAALALVRARPFAGSTARWSMPDAQEMVSRIIDAAHTIARYRITTGHYAQARAAIARGIDVEPTAEMLYRDWLALEAACGNIAEVHRIISRLQEELRALDAEMDPATIELIEAIFEQHMKGSA</sequence>
<accession>A0A2X0ICY4</accession>
<proteinExistence type="predicted"/>
<reference evidence="6 7" key="1">
    <citation type="submission" date="2018-06" db="EMBL/GenBank/DDBJ databases">
        <title>Streptacidiphilus pinicola sp. nov., isolated from pine grove soil.</title>
        <authorList>
            <person name="Roh S.G."/>
            <person name="Park S."/>
            <person name="Kim M.-K."/>
            <person name="Yun B.-R."/>
            <person name="Park J."/>
            <person name="Kim M.J."/>
            <person name="Kim Y.S."/>
            <person name="Kim S.B."/>
        </authorList>
    </citation>
    <scope>NUCLEOTIDE SEQUENCE [LARGE SCALE GENOMIC DNA]</scope>
    <source>
        <strain evidence="6 7">MMS16-CNU450</strain>
    </source>
</reference>
<dbReference type="InterPro" id="IPR005158">
    <property type="entry name" value="BTAD"/>
</dbReference>
<dbReference type="Proteomes" id="UP000248889">
    <property type="component" value="Unassembled WGS sequence"/>
</dbReference>
<dbReference type="Gene3D" id="3.10.350.10">
    <property type="entry name" value="LysM domain"/>
    <property type="match status" value="2"/>
</dbReference>
<keyword evidence="4" id="KW-0812">Transmembrane</keyword>
<comment type="caution">
    <text evidence="6">The sequence shown here is derived from an EMBL/GenBank/DDBJ whole genome shotgun (WGS) entry which is preliminary data.</text>
</comment>
<dbReference type="InterPro" id="IPR036779">
    <property type="entry name" value="LysM_dom_sf"/>
</dbReference>
<evidence type="ECO:0000256" key="2">
    <source>
        <dbReference type="SAM" id="Coils"/>
    </source>
</evidence>
<gene>
    <name evidence="6" type="ORF">DN069_34015</name>
</gene>
<feature type="domain" description="LysM" evidence="5">
    <location>
        <begin position="263"/>
        <end position="319"/>
    </location>
</feature>
<dbReference type="AlphaFoldDB" id="A0A2X0ICY4"/>
<feature type="transmembrane region" description="Helical" evidence="4">
    <location>
        <begin position="59"/>
        <end position="85"/>
    </location>
</feature>
<dbReference type="CDD" id="cd00118">
    <property type="entry name" value="LysM"/>
    <property type="match status" value="1"/>
</dbReference>
<feature type="coiled-coil region" evidence="2">
    <location>
        <begin position="1084"/>
        <end position="1111"/>
    </location>
</feature>
<evidence type="ECO:0000259" key="5">
    <source>
        <dbReference type="PROSITE" id="PS51782"/>
    </source>
</evidence>
<feature type="compositionally biased region" description="Basic and acidic residues" evidence="3">
    <location>
        <begin position="244"/>
        <end position="264"/>
    </location>
</feature>
<feature type="region of interest" description="Disordered" evidence="3">
    <location>
        <begin position="765"/>
        <end position="850"/>
    </location>
</feature>